<reference evidence="8" key="1">
    <citation type="submission" date="2011-02" db="EMBL/GenBank/DDBJ databases">
        <title>The Genome Sequence of Capsaspora owczarzaki ATCC 30864.</title>
        <authorList>
            <person name="Russ C."/>
            <person name="Cuomo C."/>
            <person name="Burger G."/>
            <person name="Gray M.W."/>
            <person name="Holland P.W.H."/>
            <person name="King N."/>
            <person name="Lang F.B.F."/>
            <person name="Roger A.J."/>
            <person name="Ruiz-Trillo I."/>
            <person name="Young S.K."/>
            <person name="Zeng Q."/>
            <person name="Gargeya S."/>
            <person name="Alvarado L."/>
            <person name="Berlin A."/>
            <person name="Chapman S.B."/>
            <person name="Chen Z."/>
            <person name="Freedman E."/>
            <person name="Gellesch M."/>
            <person name="Goldberg J."/>
            <person name="Griggs A."/>
            <person name="Gujja S."/>
            <person name="Heilman E."/>
            <person name="Heiman D."/>
            <person name="Howarth C."/>
            <person name="Mehta T."/>
            <person name="Neiman D."/>
            <person name="Pearson M."/>
            <person name="Roberts A."/>
            <person name="Saif S."/>
            <person name="Shea T."/>
            <person name="Shenoy N."/>
            <person name="Sisk P."/>
            <person name="Stolte C."/>
            <person name="Sykes S."/>
            <person name="White J."/>
            <person name="Yandava C."/>
            <person name="Haas B."/>
            <person name="Nusbaum C."/>
            <person name="Birren B."/>
        </authorList>
    </citation>
    <scope>NUCLEOTIDE SEQUENCE</scope>
    <source>
        <strain evidence="8">ATCC 30864</strain>
    </source>
</reference>
<dbReference type="GO" id="GO:0005730">
    <property type="term" value="C:nucleolus"/>
    <property type="evidence" value="ECO:0007669"/>
    <property type="project" value="UniProtKB-SubCell"/>
</dbReference>
<dbReference type="SMART" id="SM00879">
    <property type="entry name" value="Brix"/>
    <property type="match status" value="1"/>
</dbReference>
<dbReference type="Proteomes" id="UP000008743">
    <property type="component" value="Unassembled WGS sequence"/>
</dbReference>
<evidence type="ECO:0000259" key="6">
    <source>
        <dbReference type="PROSITE" id="PS50833"/>
    </source>
</evidence>
<dbReference type="GO" id="GO:0000027">
    <property type="term" value="P:ribosomal large subunit assembly"/>
    <property type="evidence" value="ECO:0007669"/>
    <property type="project" value="InterPro"/>
</dbReference>
<evidence type="ECO:0000256" key="5">
    <source>
        <dbReference type="SAM" id="MobiDB-lite"/>
    </source>
</evidence>
<protein>
    <recommendedName>
        <fullName evidence="4">Ribosome production factor 2 homolog</fullName>
    </recommendedName>
    <alternativeName>
        <fullName evidence="4">Ribosome biogenesis protein RPF2 homolog</fullName>
    </alternativeName>
</protein>
<dbReference type="eggNOG" id="KOG3031">
    <property type="taxonomic scope" value="Eukaryota"/>
</dbReference>
<dbReference type="STRING" id="595528.A0A0D2VRG4"/>
<accession>A0A0D2VRG4</accession>
<name>A0A0D2VRG4_CAPO3</name>
<comment type="subcellular location">
    <subcellularLocation>
        <location evidence="1 4">Nucleus</location>
        <location evidence="1 4">Nucleolus</location>
    </subcellularLocation>
</comment>
<dbReference type="PANTHER" id="PTHR12728:SF0">
    <property type="entry name" value="RIBOSOME PRODUCTION FACTOR 2 HOMOLOG"/>
    <property type="match status" value="1"/>
</dbReference>
<gene>
    <name evidence="7" type="ORF">CAOG_004245</name>
</gene>
<comment type="similarity">
    <text evidence="2 4">Belongs to the RPF2 family.</text>
</comment>
<evidence type="ECO:0000256" key="1">
    <source>
        <dbReference type="ARBA" id="ARBA00004604"/>
    </source>
</evidence>
<dbReference type="PANTHER" id="PTHR12728">
    <property type="entry name" value="BRIX DOMAIN CONTAINING PROTEIN"/>
    <property type="match status" value="1"/>
</dbReference>
<organism evidence="7 8">
    <name type="scientific">Capsaspora owczarzaki (strain ATCC 30864)</name>
    <dbReference type="NCBI Taxonomy" id="595528"/>
    <lineage>
        <taxon>Eukaryota</taxon>
        <taxon>Filasterea</taxon>
        <taxon>Capsaspora</taxon>
    </lineage>
</organism>
<sequence length="397" mass="43967">MARSGLIPKSKTNHRQKRNAMPRDPAAAFASGSSGVRKAKTRRGKRILEDRAPKIEENPKSSLFVRGGNTSEVITNCLREFSLLRKPHTINLRRKNPIHPFEDATFVESFSKKYDASLFAFGNHSKKRPHNLILGRTFDHQLLDMIEFGVQDFKSLSDFKNEKSVQGSKPCLFFAGDGFEQLPELKHVKNLLADFFRGPVVDKIALAGLDHVITFVALSDKSILLNHHRIVLKKSGTRLPRVELEEIGPSMTLEIRRTQLASDDLRRDALRVPKQLKPTKVKNIEYDSLGNKLGRVHIAQPDLAELQTRKMKGLKRSHAQADADDDDDDGVDASQPEPVQPRALPAAAAAPAHSPKRARADSDAAPAPKVASPAIKAAASPKISPRVTRSKAKVARK</sequence>
<dbReference type="OMA" id="VGLKPMF"/>
<dbReference type="GO" id="GO:0019843">
    <property type="term" value="F:rRNA binding"/>
    <property type="evidence" value="ECO:0007669"/>
    <property type="project" value="UniProtKB-UniRule"/>
</dbReference>
<feature type="compositionally biased region" description="Low complexity" evidence="5">
    <location>
        <begin position="363"/>
        <end position="385"/>
    </location>
</feature>
<evidence type="ECO:0000256" key="3">
    <source>
        <dbReference type="ARBA" id="ARBA00023242"/>
    </source>
</evidence>
<dbReference type="EMBL" id="KE346365">
    <property type="protein sequence ID" value="KJE93457.1"/>
    <property type="molecule type" value="Genomic_DNA"/>
</dbReference>
<dbReference type="InParanoid" id="A0A0D2VRG4"/>
<feature type="compositionally biased region" description="Basic residues" evidence="5">
    <location>
        <begin position="11"/>
        <end position="20"/>
    </location>
</feature>
<feature type="region of interest" description="Disordered" evidence="5">
    <location>
        <begin position="310"/>
        <end position="397"/>
    </location>
</feature>
<evidence type="ECO:0000256" key="2">
    <source>
        <dbReference type="ARBA" id="ARBA00010782"/>
    </source>
</evidence>
<feature type="region of interest" description="Disordered" evidence="5">
    <location>
        <begin position="1"/>
        <end position="44"/>
    </location>
</feature>
<dbReference type="PhylomeDB" id="A0A0D2VRG4"/>
<keyword evidence="8" id="KW-1185">Reference proteome</keyword>
<dbReference type="InterPro" id="IPR007109">
    <property type="entry name" value="Brix"/>
</dbReference>
<dbReference type="GO" id="GO:0000463">
    <property type="term" value="P:maturation of LSU-rRNA from tricistronic rRNA transcript (SSU-rRNA, 5.8S rRNA, LSU-rRNA)"/>
    <property type="evidence" value="ECO:0007669"/>
    <property type="project" value="TreeGrafter"/>
</dbReference>
<feature type="compositionally biased region" description="Acidic residues" evidence="5">
    <location>
        <begin position="322"/>
        <end position="331"/>
    </location>
</feature>
<dbReference type="Pfam" id="PF04427">
    <property type="entry name" value="Brix"/>
    <property type="match status" value="1"/>
</dbReference>
<proteinExistence type="inferred from homology"/>
<dbReference type="FunCoup" id="A0A0D2VRG4">
    <property type="interactions" value="451"/>
</dbReference>
<evidence type="ECO:0000256" key="4">
    <source>
        <dbReference type="RuleBase" id="RU367086"/>
    </source>
</evidence>
<feature type="domain" description="Brix" evidence="6">
    <location>
        <begin position="60"/>
        <end position="264"/>
    </location>
</feature>
<evidence type="ECO:0000313" key="8">
    <source>
        <dbReference type="Proteomes" id="UP000008743"/>
    </source>
</evidence>
<feature type="compositionally biased region" description="Low complexity" evidence="5">
    <location>
        <begin position="341"/>
        <end position="353"/>
    </location>
</feature>
<evidence type="ECO:0000313" key="7">
    <source>
        <dbReference type="EMBL" id="KJE93457.1"/>
    </source>
</evidence>
<dbReference type="OrthoDB" id="407658at2759"/>
<keyword evidence="3 4" id="KW-0539">Nucleus</keyword>
<dbReference type="InterPro" id="IPR039770">
    <property type="entry name" value="Rpf2"/>
</dbReference>
<dbReference type="PROSITE" id="PS50833">
    <property type="entry name" value="BRIX"/>
    <property type="match status" value="1"/>
</dbReference>
<dbReference type="AlphaFoldDB" id="A0A0D2VRG4"/>
<dbReference type="RefSeq" id="XP_004348070.1">
    <property type="nucleotide sequence ID" value="XM_004348020.2"/>
</dbReference>
<feature type="compositionally biased region" description="Basic residues" evidence="5">
    <location>
        <begin position="388"/>
        <end position="397"/>
    </location>
</feature>